<protein>
    <recommendedName>
        <fullName evidence="3">DUF2508 family protein</fullName>
    </recommendedName>
</protein>
<evidence type="ECO:0008006" key="3">
    <source>
        <dbReference type="Google" id="ProtNLM"/>
    </source>
</evidence>
<proteinExistence type="predicted"/>
<evidence type="ECO:0000313" key="1">
    <source>
        <dbReference type="EMBL" id="MBM7659069.1"/>
    </source>
</evidence>
<evidence type="ECO:0000313" key="2">
    <source>
        <dbReference type="Proteomes" id="UP000823201"/>
    </source>
</evidence>
<dbReference type="RefSeq" id="WP_205007616.1">
    <property type="nucleotide sequence ID" value="NZ_CBCRXA010000032.1"/>
</dbReference>
<gene>
    <name evidence="1" type="ORF">JOC27_002560</name>
</gene>
<name>A0ABS2QBC4_9BACL</name>
<dbReference type="Pfam" id="PF10704">
    <property type="entry name" value="DUF2508"/>
    <property type="match status" value="1"/>
</dbReference>
<sequence>MFGSKKGALRREQYDTLIESLNRCKNDWLAKKKVIEASIDPSEEVIHQLKLSEARYLFLLKEIRVLNNKMHQ</sequence>
<organism evidence="1 2">
    <name type="scientific">Sporolactobacillus spathodeae</name>
    <dbReference type="NCBI Taxonomy" id="1465502"/>
    <lineage>
        <taxon>Bacteria</taxon>
        <taxon>Bacillati</taxon>
        <taxon>Bacillota</taxon>
        <taxon>Bacilli</taxon>
        <taxon>Bacillales</taxon>
        <taxon>Sporolactobacillaceae</taxon>
        <taxon>Sporolactobacillus</taxon>
    </lineage>
</organism>
<comment type="caution">
    <text evidence="1">The sequence shown here is derived from an EMBL/GenBank/DDBJ whole genome shotgun (WGS) entry which is preliminary data.</text>
</comment>
<accession>A0ABS2QBC4</accession>
<keyword evidence="2" id="KW-1185">Reference proteome</keyword>
<dbReference type="InterPro" id="IPR019644">
    <property type="entry name" value="DUF2508"/>
</dbReference>
<dbReference type="Proteomes" id="UP000823201">
    <property type="component" value="Unassembled WGS sequence"/>
</dbReference>
<reference evidence="1 2" key="1">
    <citation type="submission" date="2021-01" db="EMBL/GenBank/DDBJ databases">
        <title>Genomic Encyclopedia of Type Strains, Phase IV (KMG-IV): sequencing the most valuable type-strain genomes for metagenomic binning, comparative biology and taxonomic classification.</title>
        <authorList>
            <person name="Goeker M."/>
        </authorList>
    </citation>
    <scope>NUCLEOTIDE SEQUENCE [LARGE SCALE GENOMIC DNA]</scope>
    <source>
        <strain evidence="1 2">DSM 100968</strain>
    </source>
</reference>
<dbReference type="EMBL" id="JAFBEV010000034">
    <property type="protein sequence ID" value="MBM7659069.1"/>
    <property type="molecule type" value="Genomic_DNA"/>
</dbReference>